<evidence type="ECO:0000313" key="2">
    <source>
        <dbReference type="Proteomes" id="UP000233365"/>
    </source>
</evidence>
<reference evidence="1 2" key="1">
    <citation type="submission" date="2017-11" db="EMBL/GenBank/DDBJ databases">
        <title>Biodiversity and function of Thalassospira species in the particle-attached aromatic-hydrocarbon-degrading consortia from the surface seawater of the China South Sea.</title>
        <authorList>
            <person name="Dong C."/>
            <person name="Liu R."/>
            <person name="Shao Z."/>
        </authorList>
    </citation>
    <scope>NUCLEOTIDE SEQUENCE [LARGE SCALE GENOMIC DNA]</scope>
    <source>
        <strain evidence="1 2">139Z-12</strain>
    </source>
</reference>
<comment type="caution">
    <text evidence="1">The sequence shown here is derived from an EMBL/GenBank/DDBJ whole genome shotgun (WGS) entry which is preliminary data.</text>
</comment>
<sequence>MASAGFWNAKLMIREICSGFGAKVARIGILTVSLTGLFGCAARQLETADISQMSCSAQLAFAASQIDKHNLRNKEAAPVPTFPFLRANRNSVLMGKQVGAAVAGGQAADVLFADWVAQMRGLDRAARASEFRNLGEASMSSLARIEDCADQMAAQLVPADYQALSKSVFVPDDYLDFQRIAGFYPLTAFAAHFGYEGWRRDNLGSFDLGPDALIGLGAWESYQLSGQNDGGVATLAIKDIRKDAFGRLVPTAVELENIGRAYAPEFRVRVQSDSDRIGHPSLLAKGAVAHVDIDRPTIFYRLGHTWFNDQWHPQIIYTVWFPERPAQGMFDILAGHLDALIWRVTLDEKWAPLIADTIHGCGCYHLFFPSPSVYRIEAPEDGDIRETAESPAGTVASSVLAQPILWIDAVSHYLMAVTARDQYEAHHTVASALVAEQQLGSLALGDGTGFASLYDEDGFVPGTERLERFILWPLGIDKPGAMRQWGHHATAFVGRRHFDEPELLGRYFDLK</sequence>
<protein>
    <submittedName>
        <fullName evidence="1">Uncharacterized protein</fullName>
    </submittedName>
</protein>
<keyword evidence="2" id="KW-1185">Reference proteome</keyword>
<accession>A0ABX4R5D2</accession>
<organism evidence="1 2">
    <name type="scientific">Thalassospira povalilytica</name>
    <dbReference type="NCBI Taxonomy" id="732237"/>
    <lineage>
        <taxon>Bacteria</taxon>
        <taxon>Pseudomonadati</taxon>
        <taxon>Pseudomonadota</taxon>
        <taxon>Alphaproteobacteria</taxon>
        <taxon>Rhodospirillales</taxon>
        <taxon>Thalassospiraceae</taxon>
        <taxon>Thalassospira</taxon>
    </lineage>
</organism>
<gene>
    <name evidence="1" type="ORF">CU041_16475</name>
</gene>
<dbReference type="EMBL" id="PGTS01000006">
    <property type="protein sequence ID" value="PKR48293.1"/>
    <property type="molecule type" value="Genomic_DNA"/>
</dbReference>
<name>A0ABX4R5D2_9PROT</name>
<dbReference type="Proteomes" id="UP000233365">
    <property type="component" value="Unassembled WGS sequence"/>
</dbReference>
<evidence type="ECO:0000313" key="1">
    <source>
        <dbReference type="EMBL" id="PKR48293.1"/>
    </source>
</evidence>
<proteinExistence type="predicted"/>